<name>A0A533Q5X1_9BACT</name>
<accession>A0A533Q5X1</accession>
<gene>
    <name evidence="1" type="ORF">JETT_3787</name>
</gene>
<evidence type="ECO:0000313" key="2">
    <source>
        <dbReference type="Proteomes" id="UP000319783"/>
    </source>
</evidence>
<protein>
    <submittedName>
        <fullName evidence="1">Uncharacterized protein</fullName>
    </submittedName>
</protein>
<proteinExistence type="predicted"/>
<dbReference type="AlphaFoldDB" id="A0A533Q5X1"/>
<reference evidence="1 2" key="1">
    <citation type="submission" date="2019-04" db="EMBL/GenBank/DDBJ databases">
        <title>Genome of a novel bacterium Candidatus Jettenia ecosi reconstructed from metagenome of an anammox bioreactor.</title>
        <authorList>
            <person name="Mardanov A.V."/>
            <person name="Beletsky A.V."/>
            <person name="Ravin N.V."/>
            <person name="Botchkova E.A."/>
            <person name="Litti Y.V."/>
            <person name="Nozhevnikova A.N."/>
        </authorList>
    </citation>
    <scope>NUCLEOTIDE SEQUENCE [LARGE SCALE GENOMIC DNA]</scope>
    <source>
        <strain evidence="1">J2</strain>
    </source>
</reference>
<sequence length="48" mass="5862">MIRVEVLKRVRVMRNLEIFNTAQGVQSISLLLVNYIMREFYLFLSMYY</sequence>
<organism evidence="1 2">
    <name type="scientific">Candidatus Jettenia ecosi</name>
    <dbReference type="NCBI Taxonomy" id="2494326"/>
    <lineage>
        <taxon>Bacteria</taxon>
        <taxon>Pseudomonadati</taxon>
        <taxon>Planctomycetota</taxon>
        <taxon>Candidatus Brocadiia</taxon>
        <taxon>Candidatus Brocadiales</taxon>
        <taxon>Candidatus Brocadiaceae</taxon>
        <taxon>Candidatus Jettenia</taxon>
    </lineage>
</organism>
<dbReference type="Proteomes" id="UP000319783">
    <property type="component" value="Unassembled WGS sequence"/>
</dbReference>
<comment type="caution">
    <text evidence="1">The sequence shown here is derived from an EMBL/GenBank/DDBJ whole genome shotgun (WGS) entry which is preliminary data.</text>
</comment>
<evidence type="ECO:0000313" key="1">
    <source>
        <dbReference type="EMBL" id="TLD39945.1"/>
    </source>
</evidence>
<dbReference type="EMBL" id="SULG01000160">
    <property type="protein sequence ID" value="TLD39945.1"/>
    <property type="molecule type" value="Genomic_DNA"/>
</dbReference>